<reference evidence="1" key="1">
    <citation type="journal article" date="2015" name="Proc. Natl. Acad. Sci. U.S.A.">
        <title>Networks of energetic and metabolic interactions define dynamics in microbial communities.</title>
        <authorList>
            <person name="Embree M."/>
            <person name="Liu J.K."/>
            <person name="Al-Bassam M.M."/>
            <person name="Zengler K."/>
        </authorList>
    </citation>
    <scope>NUCLEOTIDE SEQUENCE</scope>
</reference>
<name>A0A0W8F0Y5_9ZZZZ</name>
<sequence length="117" mass="13200">MGIIIEPLNGAEVAEISEILEEYDKPSYEDVSVLILARSRNTVLISGDENLRHVAVQLGIVCHGTCWLLDYLANQSIIAYKDAISAYKRMKHNGRNPPKEECKSLIAQWKKKSKMLD</sequence>
<evidence type="ECO:0000313" key="1">
    <source>
        <dbReference type="EMBL" id="KUG14242.1"/>
    </source>
</evidence>
<organism evidence="1">
    <name type="scientific">hydrocarbon metagenome</name>
    <dbReference type="NCBI Taxonomy" id="938273"/>
    <lineage>
        <taxon>unclassified sequences</taxon>
        <taxon>metagenomes</taxon>
        <taxon>ecological metagenomes</taxon>
    </lineage>
</organism>
<accession>A0A0W8F0Y5</accession>
<comment type="caution">
    <text evidence="1">The sequence shown here is derived from an EMBL/GenBank/DDBJ whole genome shotgun (WGS) entry which is preliminary data.</text>
</comment>
<protein>
    <recommendedName>
        <fullName evidence="2">PIN domain-containing protein</fullName>
    </recommendedName>
</protein>
<proteinExistence type="predicted"/>
<dbReference type="InterPro" id="IPR029060">
    <property type="entry name" value="PIN-like_dom_sf"/>
</dbReference>
<dbReference type="SUPFAM" id="SSF88723">
    <property type="entry name" value="PIN domain-like"/>
    <property type="match status" value="1"/>
</dbReference>
<dbReference type="InterPro" id="IPR021799">
    <property type="entry name" value="PIN-like_prokaryotic"/>
</dbReference>
<dbReference type="EMBL" id="LNQE01001683">
    <property type="protein sequence ID" value="KUG14242.1"/>
    <property type="molecule type" value="Genomic_DNA"/>
</dbReference>
<dbReference type="AlphaFoldDB" id="A0A0W8F0Y5"/>
<dbReference type="Pfam" id="PF11848">
    <property type="entry name" value="DUF3368"/>
    <property type="match status" value="1"/>
</dbReference>
<evidence type="ECO:0008006" key="2">
    <source>
        <dbReference type="Google" id="ProtNLM"/>
    </source>
</evidence>
<gene>
    <name evidence="1" type="ORF">ASZ90_016115</name>
</gene>